<feature type="region of interest" description="Disordered" evidence="15">
    <location>
        <begin position="516"/>
        <end position="541"/>
    </location>
</feature>
<dbReference type="CDD" id="cd01132">
    <property type="entry name" value="F1-ATPase_alpha_CD"/>
    <property type="match status" value="1"/>
</dbReference>
<dbReference type="EMBL" id="FORH01000002">
    <property type="protein sequence ID" value="SFJ12629.1"/>
    <property type="molecule type" value="Genomic_DNA"/>
</dbReference>
<evidence type="ECO:0000256" key="5">
    <source>
        <dbReference type="ARBA" id="ARBA00022741"/>
    </source>
</evidence>
<evidence type="ECO:0000256" key="3">
    <source>
        <dbReference type="ARBA" id="ARBA00008936"/>
    </source>
</evidence>
<dbReference type="GO" id="GO:0005886">
    <property type="term" value="C:plasma membrane"/>
    <property type="evidence" value="ECO:0007669"/>
    <property type="project" value="UniProtKB-SubCell"/>
</dbReference>
<evidence type="ECO:0000256" key="12">
    <source>
        <dbReference type="ARBA" id="ARBA00023310"/>
    </source>
</evidence>
<dbReference type="HAMAP" id="MF_01346">
    <property type="entry name" value="ATP_synth_alpha_bact"/>
    <property type="match status" value="1"/>
</dbReference>
<proteinExistence type="inferred from homology"/>
<dbReference type="InterPro" id="IPR038376">
    <property type="entry name" value="ATP_synth_asu_C_sf"/>
</dbReference>
<keyword evidence="7 14" id="KW-0067">ATP-binding</keyword>
<dbReference type="GO" id="GO:0005524">
    <property type="term" value="F:ATP binding"/>
    <property type="evidence" value="ECO:0007669"/>
    <property type="project" value="UniProtKB-UniRule"/>
</dbReference>
<evidence type="ECO:0000259" key="16">
    <source>
        <dbReference type="Pfam" id="PF00006"/>
    </source>
</evidence>
<keyword evidence="5 14" id="KW-0547">Nucleotide-binding</keyword>
<evidence type="ECO:0000256" key="11">
    <source>
        <dbReference type="ARBA" id="ARBA00023196"/>
    </source>
</evidence>
<dbReference type="PANTHER" id="PTHR48082">
    <property type="entry name" value="ATP SYNTHASE SUBUNIT ALPHA, MITOCHONDRIAL"/>
    <property type="match status" value="1"/>
</dbReference>
<dbReference type="Gene3D" id="3.40.50.300">
    <property type="entry name" value="P-loop containing nucleotide triphosphate hydrolases"/>
    <property type="match status" value="1"/>
</dbReference>
<evidence type="ECO:0000313" key="19">
    <source>
        <dbReference type="Proteomes" id="UP000199630"/>
    </source>
</evidence>
<dbReference type="InterPro" id="IPR005294">
    <property type="entry name" value="ATP_synth_F1_asu"/>
</dbReference>
<keyword evidence="14" id="KW-1003">Cell membrane</keyword>
<dbReference type="InterPro" id="IPR027417">
    <property type="entry name" value="P-loop_NTPase"/>
</dbReference>
<gene>
    <name evidence="14" type="primary">atpA</name>
    <name evidence="18" type="ORF">SAMN04487991_1472</name>
</gene>
<dbReference type="EC" id="7.1.2.2" evidence="14"/>
<evidence type="ECO:0000256" key="13">
    <source>
        <dbReference type="ARBA" id="ARBA00026013"/>
    </source>
</evidence>
<dbReference type="RefSeq" id="WP_090059550.1">
    <property type="nucleotide sequence ID" value="NZ_FORH01000002.1"/>
</dbReference>
<organism evidence="18 19">
    <name type="scientific">Celeribacter neptunius</name>
    <dbReference type="NCBI Taxonomy" id="588602"/>
    <lineage>
        <taxon>Bacteria</taxon>
        <taxon>Pseudomonadati</taxon>
        <taxon>Pseudomonadota</taxon>
        <taxon>Alphaproteobacteria</taxon>
        <taxon>Rhodobacterales</taxon>
        <taxon>Roseobacteraceae</taxon>
        <taxon>Celeribacter</taxon>
    </lineage>
</organism>
<keyword evidence="4 14" id="KW-0813">Transport</keyword>
<reference evidence="19" key="1">
    <citation type="submission" date="2016-10" db="EMBL/GenBank/DDBJ databases">
        <authorList>
            <person name="Varghese N."/>
            <person name="Submissions S."/>
        </authorList>
    </citation>
    <scope>NUCLEOTIDE SEQUENCE [LARGE SCALE GENOMIC DNA]</scope>
    <source>
        <strain evidence="19">DSM 26471</strain>
    </source>
</reference>
<feature type="domain" description="ATPase F1/V1/A1 complex alpha/beta subunit nucleotide-binding" evidence="16">
    <location>
        <begin position="163"/>
        <end position="378"/>
    </location>
</feature>
<keyword evidence="8 14" id="KW-1278">Translocase</keyword>
<dbReference type="InterPro" id="IPR023366">
    <property type="entry name" value="ATP_synth_asu-like_sf"/>
</dbReference>
<keyword evidence="12 14" id="KW-0066">ATP synthesis</keyword>
<dbReference type="STRING" id="588602.SAMN04487991_1472"/>
<keyword evidence="9 14" id="KW-0406">Ion transport</keyword>
<dbReference type="OrthoDB" id="9803053at2"/>
<comment type="caution">
    <text evidence="14">Lacks conserved residue(s) required for the propagation of feature annotation.</text>
</comment>
<evidence type="ECO:0000256" key="9">
    <source>
        <dbReference type="ARBA" id="ARBA00023065"/>
    </source>
</evidence>
<dbReference type="Gene3D" id="1.20.150.20">
    <property type="entry name" value="ATP synthase alpha/beta chain, C-terminal domain"/>
    <property type="match status" value="1"/>
</dbReference>
<dbReference type="Gene3D" id="2.40.30.20">
    <property type="match status" value="1"/>
</dbReference>
<evidence type="ECO:0000256" key="2">
    <source>
        <dbReference type="ARBA" id="ARBA00004370"/>
    </source>
</evidence>
<feature type="domain" description="ATP synthase alpha subunit C-terminal" evidence="17">
    <location>
        <begin position="385"/>
        <end position="508"/>
    </location>
</feature>
<dbReference type="AlphaFoldDB" id="A0A1I3NTV3"/>
<dbReference type="PROSITE" id="PS00152">
    <property type="entry name" value="ATPASE_ALPHA_BETA"/>
    <property type="match status" value="1"/>
</dbReference>
<name>A0A1I3NTV3_9RHOB</name>
<evidence type="ECO:0000256" key="6">
    <source>
        <dbReference type="ARBA" id="ARBA00022781"/>
    </source>
</evidence>
<comment type="subunit">
    <text evidence="13">F-type ATPases have 2 components, CF(1) - the catalytic core - and CF(0) - the membrane proton channel. CF(1) has five subunits: alpha(3), beta(3), gamma(1), delta(1), epsilon(1). CF(0) has four main subunits: a(1), b(1), b'(1) and c(9-12).</text>
</comment>
<evidence type="ECO:0000256" key="1">
    <source>
        <dbReference type="ARBA" id="ARBA00003784"/>
    </source>
</evidence>
<dbReference type="Pfam" id="PF00306">
    <property type="entry name" value="ATP-synt_ab_C"/>
    <property type="match status" value="1"/>
</dbReference>
<dbReference type="InterPro" id="IPR000793">
    <property type="entry name" value="ATP_synth_asu_C"/>
</dbReference>
<comment type="subcellular location">
    <subcellularLocation>
        <location evidence="14">Cell membrane</location>
        <topology evidence="14">Peripheral membrane protein</topology>
    </subcellularLocation>
    <subcellularLocation>
        <location evidence="2">Membrane</location>
    </subcellularLocation>
</comment>
<dbReference type="SUPFAM" id="SSF50615">
    <property type="entry name" value="N-terminal domain of alpha and beta subunits of F1 ATP synthase"/>
    <property type="match status" value="1"/>
</dbReference>
<evidence type="ECO:0000313" key="18">
    <source>
        <dbReference type="EMBL" id="SFJ12629.1"/>
    </source>
</evidence>
<dbReference type="GO" id="GO:0043531">
    <property type="term" value="F:ADP binding"/>
    <property type="evidence" value="ECO:0007669"/>
    <property type="project" value="TreeGrafter"/>
</dbReference>
<keyword evidence="11 14" id="KW-0139">CF(1)</keyword>
<comment type="function">
    <text evidence="1 14">Produces ATP from ADP in the presence of a proton gradient across the membrane. The alpha chain is a regulatory subunit.</text>
</comment>
<dbReference type="FunFam" id="3.40.50.300:FF:002432">
    <property type="entry name" value="ATP synthase subunit alpha, mitochondrial"/>
    <property type="match status" value="1"/>
</dbReference>
<dbReference type="Pfam" id="PF00006">
    <property type="entry name" value="ATP-synt_ab"/>
    <property type="match status" value="1"/>
</dbReference>
<dbReference type="NCBIfam" id="TIGR00962">
    <property type="entry name" value="atpA"/>
    <property type="match status" value="1"/>
</dbReference>
<feature type="site" description="Required for activity" evidence="14">
    <location>
        <position position="376"/>
    </location>
</feature>
<keyword evidence="19" id="KW-1185">Reference proteome</keyword>
<evidence type="ECO:0000256" key="8">
    <source>
        <dbReference type="ARBA" id="ARBA00022967"/>
    </source>
</evidence>
<evidence type="ECO:0000256" key="7">
    <source>
        <dbReference type="ARBA" id="ARBA00022840"/>
    </source>
</evidence>
<dbReference type="NCBIfam" id="NF009884">
    <property type="entry name" value="PRK13343.1"/>
    <property type="match status" value="1"/>
</dbReference>
<dbReference type="SUPFAM" id="SSF52540">
    <property type="entry name" value="P-loop containing nucleoside triphosphate hydrolases"/>
    <property type="match status" value="1"/>
</dbReference>
<evidence type="ECO:0000256" key="4">
    <source>
        <dbReference type="ARBA" id="ARBA00022448"/>
    </source>
</evidence>
<keyword evidence="6 14" id="KW-0375">Hydrogen ion transport</keyword>
<evidence type="ECO:0000256" key="14">
    <source>
        <dbReference type="HAMAP-Rule" id="MF_01346"/>
    </source>
</evidence>
<comment type="catalytic activity">
    <reaction evidence="14">
        <text>ATP + H2O + 4 H(+)(in) = ADP + phosphate + 5 H(+)(out)</text>
        <dbReference type="Rhea" id="RHEA:57720"/>
        <dbReference type="ChEBI" id="CHEBI:15377"/>
        <dbReference type="ChEBI" id="CHEBI:15378"/>
        <dbReference type="ChEBI" id="CHEBI:30616"/>
        <dbReference type="ChEBI" id="CHEBI:43474"/>
        <dbReference type="ChEBI" id="CHEBI:456216"/>
        <dbReference type="EC" id="7.1.2.2"/>
    </reaction>
</comment>
<comment type="similarity">
    <text evidence="3 14">Belongs to the ATPase alpha/beta chains family.</text>
</comment>
<dbReference type="InterPro" id="IPR033732">
    <property type="entry name" value="ATP_synth_F1_a_nt-bd_dom"/>
</dbReference>
<evidence type="ECO:0000256" key="10">
    <source>
        <dbReference type="ARBA" id="ARBA00023136"/>
    </source>
</evidence>
<dbReference type="SUPFAM" id="SSF47917">
    <property type="entry name" value="C-terminal domain of alpha and beta subunits of F1 ATP synthase"/>
    <property type="match status" value="1"/>
</dbReference>
<sequence length="541" mass="57543">MSDKRPEKHPEKYPEDTGLEDWLETSRARLARTALQPAAEAIGRVSHVADGIVQVTGLTEAPLGALLRFESGSSGFARSLAPDLIHAVLLDESASVEVGQKVYDTGEVLQVPVGEALLGRIIDPLGRPLDAGPVPKTSERLPIERPAPEIIERDLVAEPLETGVLLVDSLFAIGRGQRELLVGDHATGKTALAVDAIINQKSTDVITIYVAIGQRASAVERVVAAVRDHGAPERCIFVLGLASSPPGLQWIAPFAAMSMAEYFRDRGQDVLIVIDDLTLHAATHRELALLTREPPGREAYPGDIFYLHARLLERAAKLAPELGGGSITALPIAQTEAGNLSGYIPTNLISITDGQIVFDSHLFSADQRPAVDVGLSVSRVGGKAQAPGLRMVSGRVRLDYAQFLELEMFTRFGGISNPRVKAQIARGSRIRALLTQPRFSGLGMVDQVALLAALADGVLDDLAPEAIPELKRQLPGWLGARAPDALRELTEQKALNDALRDRLVAEVRALAKGLATTGAGHGAEQSAERGAAVSGAEGEAP</sequence>
<protein>
    <recommendedName>
        <fullName evidence="14">ATP synthase subunit alpha</fullName>
        <ecNumber evidence="14">7.1.2.2</ecNumber>
    </recommendedName>
    <alternativeName>
        <fullName evidence="14">ATP synthase F1 sector subunit alpha</fullName>
    </alternativeName>
    <alternativeName>
        <fullName evidence="14">F-ATPase subunit alpha</fullName>
    </alternativeName>
</protein>
<dbReference type="Proteomes" id="UP000199630">
    <property type="component" value="Unassembled WGS sequence"/>
</dbReference>
<evidence type="ECO:0000256" key="15">
    <source>
        <dbReference type="SAM" id="MobiDB-lite"/>
    </source>
</evidence>
<dbReference type="InterPro" id="IPR000194">
    <property type="entry name" value="ATPase_F1/V1/A1_a/bsu_nucl-bd"/>
</dbReference>
<dbReference type="GO" id="GO:0045259">
    <property type="term" value="C:proton-transporting ATP synthase complex"/>
    <property type="evidence" value="ECO:0007669"/>
    <property type="project" value="UniProtKB-KW"/>
</dbReference>
<dbReference type="CDD" id="cd18113">
    <property type="entry name" value="ATP-synt_F1_alpha_C"/>
    <property type="match status" value="1"/>
</dbReference>
<dbReference type="InterPro" id="IPR020003">
    <property type="entry name" value="ATPase_a/bsu_AS"/>
</dbReference>
<accession>A0A1I3NTV3</accession>
<dbReference type="PANTHER" id="PTHR48082:SF2">
    <property type="entry name" value="ATP SYNTHASE SUBUNIT ALPHA, MITOCHONDRIAL"/>
    <property type="match status" value="1"/>
</dbReference>
<dbReference type="GO" id="GO:0046933">
    <property type="term" value="F:proton-transporting ATP synthase activity, rotational mechanism"/>
    <property type="evidence" value="ECO:0007669"/>
    <property type="project" value="UniProtKB-UniRule"/>
</dbReference>
<dbReference type="InterPro" id="IPR036121">
    <property type="entry name" value="ATPase_F1/V1/A1_a/bsu_N_sf"/>
</dbReference>
<evidence type="ECO:0000259" key="17">
    <source>
        <dbReference type="Pfam" id="PF00306"/>
    </source>
</evidence>
<keyword evidence="10 14" id="KW-0472">Membrane</keyword>